<evidence type="ECO:0000313" key="1">
    <source>
        <dbReference type="EMBL" id="MBC8209355.1"/>
    </source>
</evidence>
<accession>A0A8J6NCK0</accession>
<proteinExistence type="predicted"/>
<dbReference type="EMBL" id="JACNLK010000093">
    <property type="protein sequence ID" value="MBC8209355.1"/>
    <property type="molecule type" value="Genomic_DNA"/>
</dbReference>
<feature type="non-terminal residue" evidence="1">
    <location>
        <position position="1"/>
    </location>
</feature>
<dbReference type="AlphaFoldDB" id="A0A8J6NCK0"/>
<evidence type="ECO:0000313" key="2">
    <source>
        <dbReference type="Proteomes" id="UP000599024"/>
    </source>
</evidence>
<sequence>WGNLDSEETPAIEGADAESSSWNETDLTLSYDSSCNFADYGVGLIYYAVDGAQDTQEIYFSATIKTLLSPSLTIYRDYDAFPGWYLNAGISHSFELGKDLALDLGANIGYMDADGYNAFHDGLISASMSFPLGKVFTLTPELYYSFALSDEAEDTIQTESFSSDDDSFIYGGISLSMSL</sequence>
<name>A0A8J6NCK0_9BACT</name>
<gene>
    <name evidence="1" type="ORF">H8E79_09355</name>
</gene>
<protein>
    <submittedName>
        <fullName evidence="1">Uncharacterized protein</fullName>
    </submittedName>
</protein>
<dbReference type="Proteomes" id="UP000599024">
    <property type="component" value="Unassembled WGS sequence"/>
</dbReference>
<reference evidence="1 2" key="1">
    <citation type="submission" date="2020-08" db="EMBL/GenBank/DDBJ databases">
        <title>Bridging the membrane lipid divide: bacteria of the FCB group superphylum have the potential to synthesize archaeal ether lipids.</title>
        <authorList>
            <person name="Villanueva L."/>
            <person name="Von Meijenfeldt F.A.B."/>
            <person name="Westbye A.B."/>
            <person name="Yadav S."/>
            <person name="Hopmans E.C."/>
            <person name="Dutilh B.E."/>
            <person name="Sinninghe Damste J.S."/>
        </authorList>
    </citation>
    <scope>NUCLEOTIDE SEQUENCE [LARGE SCALE GENOMIC DNA]</scope>
    <source>
        <strain evidence="1">NIOZ-UU81</strain>
    </source>
</reference>
<comment type="caution">
    <text evidence="1">The sequence shown here is derived from an EMBL/GenBank/DDBJ whole genome shotgun (WGS) entry which is preliminary data.</text>
</comment>
<organism evidence="1 2">
    <name type="scientific">Candidatus Desulfatifera sulfidica</name>
    <dbReference type="NCBI Taxonomy" id="2841691"/>
    <lineage>
        <taxon>Bacteria</taxon>
        <taxon>Pseudomonadati</taxon>
        <taxon>Thermodesulfobacteriota</taxon>
        <taxon>Desulfobulbia</taxon>
        <taxon>Desulfobulbales</taxon>
        <taxon>Desulfobulbaceae</taxon>
        <taxon>Candidatus Desulfatifera</taxon>
    </lineage>
</organism>